<feature type="region of interest" description="Disordered" evidence="1">
    <location>
        <begin position="263"/>
        <end position="311"/>
    </location>
</feature>
<dbReference type="OrthoDB" id="1746909at2759"/>
<reference evidence="2" key="1">
    <citation type="submission" date="2019-12" db="EMBL/GenBank/DDBJ databases">
        <authorList>
            <person name="Scholes J."/>
        </authorList>
    </citation>
    <scope>NUCLEOTIDE SEQUENCE</scope>
</reference>
<keyword evidence="3" id="KW-1185">Reference proteome</keyword>
<feature type="non-terminal residue" evidence="2">
    <location>
        <position position="1"/>
    </location>
</feature>
<dbReference type="AlphaFoldDB" id="A0A9N7MBD5"/>
<dbReference type="InterPro" id="IPR040256">
    <property type="entry name" value="At4g02000-like"/>
</dbReference>
<feature type="non-terminal residue" evidence="2">
    <location>
        <position position="368"/>
    </location>
</feature>
<feature type="compositionally biased region" description="Basic and acidic residues" evidence="1">
    <location>
        <begin position="276"/>
        <end position="287"/>
    </location>
</feature>
<feature type="compositionally biased region" description="Polar residues" evidence="1">
    <location>
        <begin position="219"/>
        <end position="230"/>
    </location>
</feature>
<dbReference type="PANTHER" id="PTHR31286:SF168">
    <property type="entry name" value="DUF4283 DOMAIN-CONTAINING PROTEIN"/>
    <property type="match status" value="1"/>
</dbReference>
<dbReference type="Proteomes" id="UP001153555">
    <property type="component" value="Unassembled WGS sequence"/>
</dbReference>
<dbReference type="PANTHER" id="PTHR31286">
    <property type="entry name" value="GLYCINE-RICH CELL WALL STRUCTURAL PROTEIN 1.8-LIKE"/>
    <property type="match status" value="1"/>
</dbReference>
<feature type="compositionally biased region" description="Basic and acidic residues" evidence="1">
    <location>
        <begin position="174"/>
        <end position="218"/>
    </location>
</feature>
<proteinExistence type="predicted"/>
<comment type="caution">
    <text evidence="2">The sequence shown here is derived from an EMBL/GenBank/DDBJ whole genome shotgun (WGS) entry which is preliminary data.</text>
</comment>
<organism evidence="2 3">
    <name type="scientific">Striga hermonthica</name>
    <name type="common">Purple witchweed</name>
    <name type="synonym">Buchnera hermonthica</name>
    <dbReference type="NCBI Taxonomy" id="68872"/>
    <lineage>
        <taxon>Eukaryota</taxon>
        <taxon>Viridiplantae</taxon>
        <taxon>Streptophyta</taxon>
        <taxon>Embryophyta</taxon>
        <taxon>Tracheophyta</taxon>
        <taxon>Spermatophyta</taxon>
        <taxon>Magnoliopsida</taxon>
        <taxon>eudicotyledons</taxon>
        <taxon>Gunneridae</taxon>
        <taxon>Pentapetalae</taxon>
        <taxon>asterids</taxon>
        <taxon>lamiids</taxon>
        <taxon>Lamiales</taxon>
        <taxon>Orobanchaceae</taxon>
        <taxon>Buchnereae</taxon>
        <taxon>Striga</taxon>
    </lineage>
</organism>
<gene>
    <name evidence="2" type="ORF">SHERM_00951</name>
</gene>
<name>A0A9N7MBD5_STRHE</name>
<feature type="compositionally biased region" description="Basic and acidic residues" evidence="1">
    <location>
        <begin position="233"/>
        <end position="243"/>
    </location>
</feature>
<accession>A0A9N7MBD5</accession>
<evidence type="ECO:0000313" key="3">
    <source>
        <dbReference type="Proteomes" id="UP001153555"/>
    </source>
</evidence>
<evidence type="ECO:0000256" key="1">
    <source>
        <dbReference type="SAM" id="MobiDB-lite"/>
    </source>
</evidence>
<dbReference type="EMBL" id="CACSLK010000214">
    <property type="protein sequence ID" value="CAA0806049.1"/>
    <property type="molecule type" value="Genomic_DNA"/>
</dbReference>
<evidence type="ECO:0008006" key="4">
    <source>
        <dbReference type="Google" id="ProtNLM"/>
    </source>
</evidence>
<protein>
    <recommendedName>
        <fullName evidence="4">DUF4283 domain-containing protein</fullName>
    </recommendedName>
</protein>
<sequence length="368" mass="41335">DREKVLQGGPYSIYGRRLIIKVLPNLFQFGEDDIETVPVWINLPLLSWNCWSTNALSKIAFCVGSPITTDKLTATRDRCNYARILVELDISKERVYSIPVKSKGKFMFEQKVEYEYVPQYCNHCKYIGHSTSNCGKHKAHLEKIAEGKKPVEETGTMVTTKVAVGPKENLQQSKKGENTNKEHGERHKTKEVEVVEENQNKGDQEKKGNGDCNTRKEVVTSNAGSSSSPTGDFEVHENPHPDNEDNFFQVVGKYNKILTRSGAASKVAETTGQYSKLKDKPSGRRDGGPPCLGCSSGTSMLSSNRRRELKGRESLTGTPWTFWKFAAPWDFRTSPQAVSTTLGPTIMFGRNLIEQWWTLNGRMPAYSR</sequence>
<feature type="region of interest" description="Disordered" evidence="1">
    <location>
        <begin position="162"/>
        <end position="245"/>
    </location>
</feature>
<evidence type="ECO:0000313" key="2">
    <source>
        <dbReference type="EMBL" id="CAA0806049.1"/>
    </source>
</evidence>